<evidence type="ECO:0000313" key="1">
    <source>
        <dbReference type="EMBL" id="MFC4455106.1"/>
    </source>
</evidence>
<dbReference type="Proteomes" id="UP001595939">
    <property type="component" value="Unassembled WGS sequence"/>
</dbReference>
<keyword evidence="2" id="KW-1185">Reference proteome</keyword>
<comment type="caution">
    <text evidence="1">The sequence shown here is derived from an EMBL/GenBank/DDBJ whole genome shotgun (WGS) entry which is preliminary data.</text>
</comment>
<dbReference type="InterPro" id="IPR047928">
    <property type="entry name" value="Perm_prefix_1"/>
</dbReference>
<proteinExistence type="predicted"/>
<sequence length="396" mass="42376">MTPTNRYLKRATRGLWGQKRRDAMMELRGAIEDKVYRHQWCGLSEDQAVDAALRDLGNPATIARELGFIHTGPQVARLTLLLGITTLLGLQAVAQVQQIPTAYTRSDIDTTCQVATPAQLKTATKAEQEQYLKRIASYGGTQAFVQKCRNGELPIVGLPLLRVNDILAALKAGGVEVGDQTDYTSTTSTTPLIAYTGKSPGTQYQTVDIGGKRYISSGSLIAFLFFATSEPLHLSGVQNPVLGVGKAQLQLGTVHAPIFATNVVASLILQGLGSNLPRPGELVLAAEPLGPVSSVLQLAVPGQDGELFAVIQNFDSIKGHAADVLMVRARTNGTVPIAYEAVTPAPRVVTTVKELDAATARKENAVMAYRVNATDLRHITLTQVPATHLQLLPKGN</sequence>
<gene>
    <name evidence="1" type="ORF">ACFO0P_15100</name>
</gene>
<evidence type="ECO:0000313" key="2">
    <source>
        <dbReference type="Proteomes" id="UP001595939"/>
    </source>
</evidence>
<accession>A0ABV8YBE4</accession>
<protein>
    <submittedName>
        <fullName evidence="1">Permease prefix domain 1-containing protein</fullName>
    </submittedName>
</protein>
<organism evidence="1 2">
    <name type="scientific">Deinococcus sonorensis</name>
    <dbReference type="NCBI Taxonomy" id="309891"/>
    <lineage>
        <taxon>Bacteria</taxon>
        <taxon>Thermotogati</taxon>
        <taxon>Deinococcota</taxon>
        <taxon>Deinococci</taxon>
        <taxon>Deinococcales</taxon>
        <taxon>Deinococcaceae</taxon>
        <taxon>Deinococcus</taxon>
    </lineage>
</organism>
<name>A0ABV8YBE4_9DEIO</name>
<dbReference type="RefSeq" id="WP_380129824.1">
    <property type="nucleotide sequence ID" value="NZ_JBHSEG010000008.1"/>
</dbReference>
<reference evidence="2" key="1">
    <citation type="journal article" date="2019" name="Int. J. Syst. Evol. Microbiol.">
        <title>The Global Catalogue of Microorganisms (GCM) 10K type strain sequencing project: providing services to taxonomists for standard genome sequencing and annotation.</title>
        <authorList>
            <consortium name="The Broad Institute Genomics Platform"/>
            <consortium name="The Broad Institute Genome Sequencing Center for Infectious Disease"/>
            <person name="Wu L."/>
            <person name="Ma J."/>
        </authorList>
    </citation>
    <scope>NUCLEOTIDE SEQUENCE [LARGE SCALE GENOMIC DNA]</scope>
    <source>
        <strain evidence="2">CCUG 39970</strain>
    </source>
</reference>
<dbReference type="NCBIfam" id="NF038403">
    <property type="entry name" value="perm_prefix_1"/>
    <property type="match status" value="1"/>
</dbReference>
<dbReference type="EMBL" id="JBHSEG010000008">
    <property type="protein sequence ID" value="MFC4455106.1"/>
    <property type="molecule type" value="Genomic_DNA"/>
</dbReference>